<dbReference type="Proteomes" id="UP000235392">
    <property type="component" value="Unassembled WGS sequence"/>
</dbReference>
<accession>A0A2N5W105</accession>
<organism evidence="4 5">
    <name type="scientific">Puccinia coronata f. sp. avenae</name>
    <dbReference type="NCBI Taxonomy" id="200324"/>
    <lineage>
        <taxon>Eukaryota</taxon>
        <taxon>Fungi</taxon>
        <taxon>Dikarya</taxon>
        <taxon>Basidiomycota</taxon>
        <taxon>Pucciniomycotina</taxon>
        <taxon>Pucciniomycetes</taxon>
        <taxon>Pucciniales</taxon>
        <taxon>Pucciniaceae</taxon>
        <taxon>Puccinia</taxon>
    </lineage>
</organism>
<feature type="region of interest" description="Disordered" evidence="1">
    <location>
        <begin position="23"/>
        <end position="204"/>
    </location>
</feature>
<keyword evidence="5" id="KW-1185">Reference proteome</keyword>
<dbReference type="OrthoDB" id="2504804at2759"/>
<evidence type="ECO:0000313" key="6">
    <source>
        <dbReference type="Proteomes" id="UP000235392"/>
    </source>
</evidence>
<feature type="compositionally biased region" description="Low complexity" evidence="1">
    <location>
        <begin position="91"/>
        <end position="100"/>
    </location>
</feature>
<feature type="compositionally biased region" description="Basic and acidic residues" evidence="1">
    <location>
        <begin position="23"/>
        <end position="33"/>
    </location>
</feature>
<gene>
    <name evidence="4" type="ORF">PCANC_02248</name>
    <name evidence="3" type="ORF">PCASD_20888</name>
    <name evidence="2" type="ORF">PCASD_24552</name>
</gene>
<comment type="caution">
    <text evidence="4">The sequence shown here is derived from an EMBL/GenBank/DDBJ whole genome shotgun (WGS) entry which is preliminary data.</text>
</comment>
<dbReference type="EMBL" id="PGCI01000454">
    <property type="protein sequence ID" value="PLW26584.1"/>
    <property type="molecule type" value="Genomic_DNA"/>
</dbReference>
<name>A0A2N5W105_9BASI</name>
<feature type="compositionally biased region" description="Polar residues" evidence="1">
    <location>
        <begin position="108"/>
        <end position="123"/>
    </location>
</feature>
<evidence type="ECO:0000313" key="2">
    <source>
        <dbReference type="EMBL" id="PLW07013.1"/>
    </source>
</evidence>
<dbReference type="EMBL" id="PGCJ01000027">
    <property type="protein sequence ID" value="PLW55870.1"/>
    <property type="molecule type" value="Genomic_DNA"/>
</dbReference>
<feature type="compositionally biased region" description="Low complexity" evidence="1">
    <location>
        <begin position="126"/>
        <end position="139"/>
    </location>
</feature>
<dbReference type="EMBL" id="PGCI01001166">
    <property type="protein sequence ID" value="PLW07013.1"/>
    <property type="molecule type" value="Genomic_DNA"/>
</dbReference>
<evidence type="ECO:0000313" key="3">
    <source>
        <dbReference type="EMBL" id="PLW26584.1"/>
    </source>
</evidence>
<proteinExistence type="predicted"/>
<evidence type="ECO:0000313" key="5">
    <source>
        <dbReference type="Proteomes" id="UP000235388"/>
    </source>
</evidence>
<evidence type="ECO:0000313" key="4">
    <source>
        <dbReference type="EMBL" id="PLW55870.1"/>
    </source>
</evidence>
<protein>
    <submittedName>
        <fullName evidence="4">Uncharacterized protein</fullName>
    </submittedName>
</protein>
<dbReference type="AlphaFoldDB" id="A0A2N5W105"/>
<reference evidence="5 6" key="1">
    <citation type="submission" date="2017-11" db="EMBL/GenBank/DDBJ databases">
        <title>De novo assembly and phasing of dikaryotic genomes from two isolates of Puccinia coronata f. sp. avenae, the causal agent of oat crown rust.</title>
        <authorList>
            <person name="Miller M.E."/>
            <person name="Zhang Y."/>
            <person name="Omidvar V."/>
            <person name="Sperschneider J."/>
            <person name="Schwessinger B."/>
            <person name="Raley C."/>
            <person name="Palmer J.M."/>
            <person name="Garnica D."/>
            <person name="Upadhyaya N."/>
            <person name="Rathjen J."/>
            <person name="Taylor J.M."/>
            <person name="Park R.F."/>
            <person name="Dodds P.N."/>
            <person name="Hirsch C.D."/>
            <person name="Kianian S.F."/>
            <person name="Figueroa M."/>
        </authorList>
    </citation>
    <scope>NUCLEOTIDE SEQUENCE [LARGE SCALE GENOMIC DNA]</scope>
    <source>
        <strain evidence="4">12NC29</strain>
        <strain evidence="2">12SD80</strain>
    </source>
</reference>
<sequence length="218" mass="22483">MSESAATAQPVIKDVQTLKANLKEQEKRVRSENEVEEVTPKAAQQPTTVAQDGGEKRKRRKVSNPVGPTHDSEAPVLDGPLPSSTEQTEHSNNSSSANTNGALPADKNVSSAAPVSTSPTKATESAAKAPTPDATTASPVKEGQANSAVVEPSVKEIKEPATSKEEELKADGTTQKKAADGVARPEVAKDAAVPSEATESSGAEIINKPAETVKVAAS</sequence>
<evidence type="ECO:0000256" key="1">
    <source>
        <dbReference type="SAM" id="MobiDB-lite"/>
    </source>
</evidence>
<feature type="compositionally biased region" description="Basic and acidic residues" evidence="1">
    <location>
        <begin position="153"/>
        <end position="170"/>
    </location>
</feature>
<dbReference type="Proteomes" id="UP000235388">
    <property type="component" value="Unassembled WGS sequence"/>
</dbReference>